<gene>
    <name evidence="10" type="ORF">MRX98_13265</name>
</gene>
<dbReference type="InterPro" id="IPR013785">
    <property type="entry name" value="Aldolase_TIM"/>
</dbReference>
<evidence type="ECO:0000256" key="6">
    <source>
        <dbReference type="ARBA" id="ARBA00022822"/>
    </source>
</evidence>
<reference evidence="10" key="1">
    <citation type="submission" date="2022-04" db="EMBL/GenBank/DDBJ databases">
        <title>Desulfatitalea alkaliphila sp. nov., a novel anaerobic sulfate-reducing bacterium isolated from terrestrial mud volcano, Taman Peninsula, Russia.</title>
        <authorList>
            <person name="Khomyakova M.A."/>
            <person name="Merkel A.Y."/>
            <person name="Slobodkin A.I."/>
        </authorList>
    </citation>
    <scope>NUCLEOTIDE SEQUENCE</scope>
    <source>
        <strain evidence="10">M08but</strain>
    </source>
</reference>
<accession>A0AA41R5P7</accession>
<dbReference type="InterPro" id="IPR011060">
    <property type="entry name" value="RibuloseP-bd_barrel"/>
</dbReference>
<evidence type="ECO:0000256" key="1">
    <source>
        <dbReference type="ARBA" id="ARBA00001633"/>
    </source>
</evidence>
<dbReference type="GO" id="GO:0004425">
    <property type="term" value="F:indole-3-glycerol-phosphate synthase activity"/>
    <property type="evidence" value="ECO:0007669"/>
    <property type="project" value="UniProtKB-EC"/>
</dbReference>
<evidence type="ECO:0000256" key="2">
    <source>
        <dbReference type="ARBA" id="ARBA00004696"/>
    </source>
</evidence>
<dbReference type="InterPro" id="IPR045186">
    <property type="entry name" value="Indole-3-glycerol_P_synth"/>
</dbReference>
<keyword evidence="4" id="KW-0028">Amino-acid biosynthesis</keyword>
<dbReference type="PANTHER" id="PTHR22854:SF2">
    <property type="entry name" value="INDOLE-3-GLYCEROL-PHOSPHATE SYNTHASE"/>
    <property type="match status" value="1"/>
</dbReference>
<keyword evidence="7" id="KW-0057">Aromatic amino acid biosynthesis</keyword>
<dbReference type="Gene3D" id="3.20.20.70">
    <property type="entry name" value="Aldolase class I"/>
    <property type="match status" value="1"/>
</dbReference>
<feature type="domain" description="Indole-3-glycerol phosphate synthase" evidence="9">
    <location>
        <begin position="8"/>
        <end position="231"/>
    </location>
</feature>
<comment type="pathway">
    <text evidence="2">Amino-acid biosynthesis; L-tryptophan biosynthesis; L-tryptophan from chorismate: step 4/5.</text>
</comment>
<evidence type="ECO:0000259" key="9">
    <source>
        <dbReference type="Pfam" id="PF00218"/>
    </source>
</evidence>
<dbReference type="Pfam" id="PF00218">
    <property type="entry name" value="IGPS"/>
    <property type="match status" value="1"/>
</dbReference>
<sequence length="238" mass="25468">MSQIAKPTLSESIRQRRREGYFPVISEVKVRSDKEGELLRGRDPVALACEMARNPVAGISVVTEPTHFGGSLDLLRAVAAAVPLPVLHKDFITTEEQIETSAACGAAAILLITAMLDPARLARLIEVARACGLESLVEAHSLAEIQQITHLPFDLMGINNRDITLFETDDNDVGNTERLAGHCRGGRILISESAIRGAEDVRRAGHCGADAVLVGTAVLQAADTGAFLKQLTSVGWLV</sequence>
<dbReference type="Proteomes" id="UP001165427">
    <property type="component" value="Unassembled WGS sequence"/>
</dbReference>
<evidence type="ECO:0000256" key="3">
    <source>
        <dbReference type="ARBA" id="ARBA00012362"/>
    </source>
</evidence>
<comment type="catalytic activity">
    <reaction evidence="1">
        <text>1-(2-carboxyphenylamino)-1-deoxy-D-ribulose 5-phosphate + H(+) = (1S,2R)-1-C-(indol-3-yl)glycerol 3-phosphate + CO2 + H2O</text>
        <dbReference type="Rhea" id="RHEA:23476"/>
        <dbReference type="ChEBI" id="CHEBI:15377"/>
        <dbReference type="ChEBI" id="CHEBI:15378"/>
        <dbReference type="ChEBI" id="CHEBI:16526"/>
        <dbReference type="ChEBI" id="CHEBI:58613"/>
        <dbReference type="ChEBI" id="CHEBI:58866"/>
        <dbReference type="EC" id="4.1.1.48"/>
    </reaction>
</comment>
<keyword evidence="11" id="KW-1185">Reference proteome</keyword>
<organism evidence="10 11">
    <name type="scientific">Desulfatitalea alkaliphila</name>
    <dbReference type="NCBI Taxonomy" id="2929485"/>
    <lineage>
        <taxon>Bacteria</taxon>
        <taxon>Pseudomonadati</taxon>
        <taxon>Thermodesulfobacteriota</taxon>
        <taxon>Desulfobacteria</taxon>
        <taxon>Desulfobacterales</taxon>
        <taxon>Desulfosarcinaceae</taxon>
        <taxon>Desulfatitalea</taxon>
    </lineage>
</organism>
<comment type="caution">
    <text evidence="10">The sequence shown here is derived from an EMBL/GenBank/DDBJ whole genome shotgun (WGS) entry which is preliminary data.</text>
</comment>
<evidence type="ECO:0000256" key="7">
    <source>
        <dbReference type="ARBA" id="ARBA00023141"/>
    </source>
</evidence>
<keyword evidence="5" id="KW-0210">Decarboxylase</keyword>
<evidence type="ECO:0000313" key="10">
    <source>
        <dbReference type="EMBL" id="MCJ8501550.1"/>
    </source>
</evidence>
<dbReference type="EC" id="4.1.1.48" evidence="3"/>
<dbReference type="RefSeq" id="WP_246909570.1">
    <property type="nucleotide sequence ID" value="NZ_JALJRB010000014.1"/>
</dbReference>
<dbReference type="GO" id="GO:0000162">
    <property type="term" value="P:L-tryptophan biosynthetic process"/>
    <property type="evidence" value="ECO:0007669"/>
    <property type="project" value="UniProtKB-KW"/>
</dbReference>
<dbReference type="AlphaFoldDB" id="A0AA41R5P7"/>
<dbReference type="GO" id="GO:0004640">
    <property type="term" value="F:phosphoribosylanthranilate isomerase activity"/>
    <property type="evidence" value="ECO:0007669"/>
    <property type="project" value="TreeGrafter"/>
</dbReference>
<evidence type="ECO:0000313" key="11">
    <source>
        <dbReference type="Proteomes" id="UP001165427"/>
    </source>
</evidence>
<evidence type="ECO:0000256" key="4">
    <source>
        <dbReference type="ARBA" id="ARBA00022605"/>
    </source>
</evidence>
<evidence type="ECO:0000256" key="8">
    <source>
        <dbReference type="ARBA" id="ARBA00023239"/>
    </source>
</evidence>
<name>A0AA41R5P7_9BACT</name>
<evidence type="ECO:0000256" key="5">
    <source>
        <dbReference type="ARBA" id="ARBA00022793"/>
    </source>
</evidence>
<dbReference type="CDD" id="cd00331">
    <property type="entry name" value="IGPS"/>
    <property type="match status" value="1"/>
</dbReference>
<keyword evidence="6" id="KW-0822">Tryptophan biosynthesis</keyword>
<protein>
    <recommendedName>
        <fullName evidence="3">indole-3-glycerol-phosphate synthase</fullName>
        <ecNumber evidence="3">4.1.1.48</ecNumber>
    </recommendedName>
</protein>
<keyword evidence="8" id="KW-0456">Lyase</keyword>
<dbReference type="InterPro" id="IPR013798">
    <property type="entry name" value="Indole-3-glycerol_P_synth_dom"/>
</dbReference>
<proteinExistence type="predicted"/>
<dbReference type="EMBL" id="JALJRB010000014">
    <property type="protein sequence ID" value="MCJ8501550.1"/>
    <property type="molecule type" value="Genomic_DNA"/>
</dbReference>
<dbReference type="SUPFAM" id="SSF51366">
    <property type="entry name" value="Ribulose-phoshate binding barrel"/>
    <property type="match status" value="1"/>
</dbReference>
<dbReference type="PANTHER" id="PTHR22854">
    <property type="entry name" value="TRYPTOPHAN BIOSYNTHESIS PROTEIN"/>
    <property type="match status" value="1"/>
</dbReference>